<gene>
    <name evidence="2" type="ORF">PXEA_LOCUS17755</name>
</gene>
<dbReference type="EMBL" id="CAAALY010067080">
    <property type="protein sequence ID" value="VEL24315.1"/>
    <property type="molecule type" value="Genomic_DNA"/>
</dbReference>
<keyword evidence="3" id="KW-1185">Reference proteome</keyword>
<feature type="region of interest" description="Disordered" evidence="1">
    <location>
        <begin position="1"/>
        <end position="39"/>
    </location>
</feature>
<accession>A0A448WZX5</accession>
<protein>
    <submittedName>
        <fullName evidence="2">Uncharacterized protein</fullName>
    </submittedName>
</protein>
<proteinExistence type="predicted"/>
<evidence type="ECO:0000313" key="2">
    <source>
        <dbReference type="EMBL" id="VEL24315.1"/>
    </source>
</evidence>
<reference evidence="2" key="1">
    <citation type="submission" date="2018-11" db="EMBL/GenBank/DDBJ databases">
        <authorList>
            <consortium name="Pathogen Informatics"/>
        </authorList>
    </citation>
    <scope>NUCLEOTIDE SEQUENCE</scope>
</reference>
<evidence type="ECO:0000256" key="1">
    <source>
        <dbReference type="SAM" id="MobiDB-lite"/>
    </source>
</evidence>
<feature type="compositionally biased region" description="Basic and acidic residues" evidence="1">
    <location>
        <begin position="12"/>
        <end position="26"/>
    </location>
</feature>
<organism evidence="2 3">
    <name type="scientific">Protopolystoma xenopodis</name>
    <dbReference type="NCBI Taxonomy" id="117903"/>
    <lineage>
        <taxon>Eukaryota</taxon>
        <taxon>Metazoa</taxon>
        <taxon>Spiralia</taxon>
        <taxon>Lophotrochozoa</taxon>
        <taxon>Platyhelminthes</taxon>
        <taxon>Monogenea</taxon>
        <taxon>Polyopisthocotylea</taxon>
        <taxon>Polystomatidea</taxon>
        <taxon>Polystomatidae</taxon>
        <taxon>Protopolystoma</taxon>
    </lineage>
</organism>
<comment type="caution">
    <text evidence="2">The sequence shown here is derived from an EMBL/GenBank/DDBJ whole genome shotgun (WGS) entry which is preliminary data.</text>
</comment>
<sequence length="66" mass="7321">MQTEPKMAAVDQKMKYQNDSKEEDSNFHQSADATPDDGQTVLIGGLLHQMRVPNGQVCHQSPRLPA</sequence>
<evidence type="ECO:0000313" key="3">
    <source>
        <dbReference type="Proteomes" id="UP000784294"/>
    </source>
</evidence>
<name>A0A448WZX5_9PLAT</name>
<dbReference type="AlphaFoldDB" id="A0A448WZX5"/>
<dbReference type="Proteomes" id="UP000784294">
    <property type="component" value="Unassembled WGS sequence"/>
</dbReference>